<accession>M2TWP7</accession>
<evidence type="ECO:0000256" key="1">
    <source>
        <dbReference type="SAM" id="MobiDB-lite"/>
    </source>
</evidence>
<feature type="region of interest" description="Disordered" evidence="1">
    <location>
        <begin position="1"/>
        <end position="25"/>
    </location>
</feature>
<feature type="compositionally biased region" description="Low complexity" evidence="1">
    <location>
        <begin position="1"/>
        <end position="10"/>
    </location>
</feature>
<organism evidence="2 3">
    <name type="scientific">Cochliobolus heterostrophus (strain C5 / ATCC 48332 / race O)</name>
    <name type="common">Southern corn leaf blight fungus</name>
    <name type="synonym">Bipolaris maydis</name>
    <dbReference type="NCBI Taxonomy" id="701091"/>
    <lineage>
        <taxon>Eukaryota</taxon>
        <taxon>Fungi</taxon>
        <taxon>Dikarya</taxon>
        <taxon>Ascomycota</taxon>
        <taxon>Pezizomycotina</taxon>
        <taxon>Dothideomycetes</taxon>
        <taxon>Pleosporomycetidae</taxon>
        <taxon>Pleosporales</taxon>
        <taxon>Pleosporineae</taxon>
        <taxon>Pleosporaceae</taxon>
        <taxon>Bipolaris</taxon>
    </lineage>
</organism>
<sequence length="96" mass="10859">ANSQPLLRRPPTQRRRSSSPRCSTKTIFSNAVLNGRRRPSATRWRLNDTSILASKYKHPIIPLIGLSDPIAFVNDLGPAYKTYLPTPLTRTVQQLF</sequence>
<name>M2TWP7_COCH5</name>
<reference evidence="3" key="2">
    <citation type="journal article" date="2013" name="PLoS Genet.">
        <title>Comparative genome structure, secondary metabolite, and effector coding capacity across Cochliobolus pathogens.</title>
        <authorList>
            <person name="Condon B.J."/>
            <person name="Leng Y."/>
            <person name="Wu D."/>
            <person name="Bushley K.E."/>
            <person name="Ohm R.A."/>
            <person name="Otillar R."/>
            <person name="Martin J."/>
            <person name="Schackwitz W."/>
            <person name="Grimwood J."/>
            <person name="MohdZainudin N."/>
            <person name="Xue C."/>
            <person name="Wang R."/>
            <person name="Manning V.A."/>
            <person name="Dhillon B."/>
            <person name="Tu Z.J."/>
            <person name="Steffenson B.J."/>
            <person name="Salamov A."/>
            <person name="Sun H."/>
            <person name="Lowry S."/>
            <person name="LaButti K."/>
            <person name="Han J."/>
            <person name="Copeland A."/>
            <person name="Lindquist E."/>
            <person name="Barry K."/>
            <person name="Schmutz J."/>
            <person name="Baker S.E."/>
            <person name="Ciuffetti L.M."/>
            <person name="Grigoriev I.V."/>
            <person name="Zhong S."/>
            <person name="Turgeon B.G."/>
        </authorList>
    </citation>
    <scope>NUCLEOTIDE SEQUENCE [LARGE SCALE GENOMIC DNA]</scope>
    <source>
        <strain evidence="3">C5 / ATCC 48332 / race O</strain>
    </source>
</reference>
<feature type="non-terminal residue" evidence="2">
    <location>
        <position position="1"/>
    </location>
</feature>
<dbReference type="HOGENOM" id="CLU_2365207_0_0_1"/>
<keyword evidence="3" id="KW-1185">Reference proteome</keyword>
<dbReference type="EMBL" id="KB445577">
    <property type="protein sequence ID" value="EMD90939.1"/>
    <property type="molecule type" value="Genomic_DNA"/>
</dbReference>
<protein>
    <submittedName>
        <fullName evidence="2">Uncharacterized protein</fullName>
    </submittedName>
</protein>
<evidence type="ECO:0000313" key="3">
    <source>
        <dbReference type="Proteomes" id="UP000016936"/>
    </source>
</evidence>
<dbReference type="AlphaFoldDB" id="M2TWP7"/>
<gene>
    <name evidence="2" type="ORF">COCHEDRAFT_1176546</name>
</gene>
<dbReference type="Proteomes" id="UP000016936">
    <property type="component" value="Unassembled WGS sequence"/>
</dbReference>
<feature type="non-terminal residue" evidence="2">
    <location>
        <position position="96"/>
    </location>
</feature>
<proteinExistence type="predicted"/>
<evidence type="ECO:0000313" key="2">
    <source>
        <dbReference type="EMBL" id="EMD90939.1"/>
    </source>
</evidence>
<reference evidence="2 3" key="1">
    <citation type="journal article" date="2012" name="PLoS Pathog.">
        <title>Diverse lifestyles and strategies of plant pathogenesis encoded in the genomes of eighteen Dothideomycetes fungi.</title>
        <authorList>
            <person name="Ohm R.A."/>
            <person name="Feau N."/>
            <person name="Henrissat B."/>
            <person name="Schoch C.L."/>
            <person name="Horwitz B.A."/>
            <person name="Barry K.W."/>
            <person name="Condon B.J."/>
            <person name="Copeland A.C."/>
            <person name="Dhillon B."/>
            <person name="Glaser F."/>
            <person name="Hesse C.N."/>
            <person name="Kosti I."/>
            <person name="LaButti K."/>
            <person name="Lindquist E.A."/>
            <person name="Lucas S."/>
            <person name="Salamov A.A."/>
            <person name="Bradshaw R.E."/>
            <person name="Ciuffetti L."/>
            <person name="Hamelin R.C."/>
            <person name="Kema G.H.J."/>
            <person name="Lawrence C."/>
            <person name="Scott J.A."/>
            <person name="Spatafora J.W."/>
            <person name="Turgeon B.G."/>
            <person name="de Wit P.J.G.M."/>
            <person name="Zhong S."/>
            <person name="Goodwin S.B."/>
            <person name="Grigoriev I.V."/>
        </authorList>
    </citation>
    <scope>NUCLEOTIDE SEQUENCE [LARGE SCALE GENOMIC DNA]</scope>
    <source>
        <strain evidence="3">C5 / ATCC 48332 / race O</strain>
    </source>
</reference>